<sequence>MGTIGDLLGDALGQALASNSDAAPVEAIEGAREQRAEERAEHVRQVVQDALVSNASVVPENIDDACLLSALDLDTLSLYAAVSAIEHELAITIPDAVVTQWVAIGDIASSVGELVQ</sequence>
<name>A0A6N2TW84_9ACTO</name>
<accession>A0A6N2TW84</accession>
<dbReference type="InterPro" id="IPR036736">
    <property type="entry name" value="ACP-like_sf"/>
</dbReference>
<organism evidence="2">
    <name type="scientific">Schaalia odontolytica</name>
    <dbReference type="NCBI Taxonomy" id="1660"/>
    <lineage>
        <taxon>Bacteria</taxon>
        <taxon>Bacillati</taxon>
        <taxon>Actinomycetota</taxon>
        <taxon>Actinomycetes</taxon>
        <taxon>Actinomycetales</taxon>
        <taxon>Actinomycetaceae</taxon>
        <taxon>Schaalia</taxon>
    </lineage>
</organism>
<gene>
    <name evidence="2" type="primary">acpP</name>
    <name evidence="2" type="ORF">AOLFYP35_01526</name>
</gene>
<proteinExistence type="predicted"/>
<dbReference type="AlphaFoldDB" id="A0A6N2TW84"/>
<dbReference type="EMBL" id="CACRSM010000003">
    <property type="protein sequence ID" value="VYT09828.1"/>
    <property type="molecule type" value="Genomic_DNA"/>
</dbReference>
<protein>
    <submittedName>
        <fullName evidence="2">Acyl carrier protein</fullName>
    </submittedName>
</protein>
<dbReference type="SUPFAM" id="SSF47336">
    <property type="entry name" value="ACP-like"/>
    <property type="match status" value="1"/>
</dbReference>
<dbReference type="PROSITE" id="PS50075">
    <property type="entry name" value="CARRIER"/>
    <property type="match status" value="1"/>
</dbReference>
<dbReference type="InterPro" id="IPR009081">
    <property type="entry name" value="PP-bd_ACP"/>
</dbReference>
<dbReference type="Gene3D" id="1.10.1200.10">
    <property type="entry name" value="ACP-like"/>
    <property type="match status" value="1"/>
</dbReference>
<reference evidence="2" key="1">
    <citation type="submission" date="2019-11" db="EMBL/GenBank/DDBJ databases">
        <authorList>
            <person name="Feng L."/>
        </authorList>
    </citation>
    <scope>NUCLEOTIDE SEQUENCE</scope>
    <source>
        <strain evidence="2">AodontolyticusLFYP35</strain>
    </source>
</reference>
<feature type="domain" description="Carrier" evidence="1">
    <location>
        <begin position="41"/>
        <end position="115"/>
    </location>
</feature>
<evidence type="ECO:0000259" key="1">
    <source>
        <dbReference type="PROSITE" id="PS50075"/>
    </source>
</evidence>
<evidence type="ECO:0000313" key="2">
    <source>
        <dbReference type="EMBL" id="VYT09828.1"/>
    </source>
</evidence>